<protein>
    <submittedName>
        <fullName evidence="7">Amino acid permease</fullName>
    </submittedName>
</protein>
<dbReference type="PIRSF" id="PIRSF006060">
    <property type="entry name" value="AA_transporter"/>
    <property type="match status" value="1"/>
</dbReference>
<dbReference type="EMBL" id="BKBA01000012">
    <property type="protein sequence ID" value="GEQ15044.1"/>
    <property type="molecule type" value="Genomic_DNA"/>
</dbReference>
<dbReference type="Gene3D" id="1.20.1740.10">
    <property type="entry name" value="Amino acid/polyamine transporter I"/>
    <property type="match status" value="1"/>
</dbReference>
<feature type="transmembrane region" description="Helical" evidence="6">
    <location>
        <begin position="387"/>
        <end position="412"/>
    </location>
</feature>
<gene>
    <name evidence="7" type="ORF">KLO01_30910</name>
</gene>
<dbReference type="RefSeq" id="WP_147066774.1">
    <property type="nucleotide sequence ID" value="NZ_BAABDN010000002.1"/>
</dbReference>
<name>A0A512T4B5_9MICO</name>
<dbReference type="InterPro" id="IPR050367">
    <property type="entry name" value="APC_superfamily"/>
</dbReference>
<sequence>MSGHTGDHGGTEVLDSPAEGQTELKRVMGPKLLLLFIVGDILGTGVYALTGSVAGEVGGAAWAPFLVAFIVATITAFSYLELVTKYPQAAGAALYTHKAFGIHFFTFIVCFAVMCSGITSASTASNAFAGFLRDGFGMTDEWPDGSTPLLVIALAFMALVAAVNFRGVGESVKANVVLTLVELSGLLLVIFIGLYAVTQGKADFSRTVVFDSPSDKSTFFAITAATSLAFFAMVGFEDSVNMAEETHEPAKNFPKMMLTGLGITGLIYVLVSITAVALVPVGTLSNPDEGSALTQVVAAGAPNFPFDKIFPFIGMFAVANSALINMLMASRLLYGMAKQEVLPPFLGKVHRSRRTPWAAILFTTAIAFGLITYVVRANGSEEGASTVSLLGGTTALLLLCVFTVVNIAVLVLRRDPVEHGHFRAPSILPYLGAAFCAFLAGPWARSDEQQEQYKIAGGLLAVGVLLWALTWVANRFFFAKKTYMRDPEELDDPDHAHHG</sequence>
<comment type="caution">
    <text evidence="7">The sequence shown here is derived from an EMBL/GenBank/DDBJ whole genome shotgun (WGS) entry which is preliminary data.</text>
</comment>
<dbReference type="AlphaFoldDB" id="A0A512T4B5"/>
<feature type="transmembrane region" description="Helical" evidence="6">
    <location>
        <begin position="309"/>
        <end position="334"/>
    </location>
</feature>
<feature type="transmembrane region" description="Helical" evidence="6">
    <location>
        <begin position="145"/>
        <end position="165"/>
    </location>
</feature>
<dbReference type="Proteomes" id="UP000321793">
    <property type="component" value="Unassembled WGS sequence"/>
</dbReference>
<feature type="transmembrane region" description="Helical" evidence="6">
    <location>
        <begin position="100"/>
        <end position="125"/>
    </location>
</feature>
<feature type="transmembrane region" description="Helical" evidence="6">
    <location>
        <begin position="61"/>
        <end position="80"/>
    </location>
</feature>
<reference evidence="7 8" key="1">
    <citation type="submission" date="2019-07" db="EMBL/GenBank/DDBJ databases">
        <title>Whole genome shotgun sequence of Knoellia locipacati NBRC 109775.</title>
        <authorList>
            <person name="Hosoyama A."/>
            <person name="Uohara A."/>
            <person name="Ohji S."/>
            <person name="Ichikawa N."/>
        </authorList>
    </citation>
    <scope>NUCLEOTIDE SEQUENCE [LARGE SCALE GENOMIC DNA]</scope>
    <source>
        <strain evidence="7 8">NBRC 109775</strain>
    </source>
</reference>
<comment type="subcellular location">
    <subcellularLocation>
        <location evidence="1">Cell membrane</location>
        <topology evidence="1">Multi-pass membrane protein</topology>
    </subcellularLocation>
</comment>
<keyword evidence="8" id="KW-1185">Reference proteome</keyword>
<evidence type="ECO:0000256" key="3">
    <source>
        <dbReference type="ARBA" id="ARBA00022692"/>
    </source>
</evidence>
<evidence type="ECO:0000313" key="7">
    <source>
        <dbReference type="EMBL" id="GEQ15044.1"/>
    </source>
</evidence>
<evidence type="ECO:0000256" key="5">
    <source>
        <dbReference type="ARBA" id="ARBA00023136"/>
    </source>
</evidence>
<dbReference type="GO" id="GO:0005886">
    <property type="term" value="C:plasma membrane"/>
    <property type="evidence" value="ECO:0007669"/>
    <property type="project" value="UniProtKB-SubCell"/>
</dbReference>
<feature type="transmembrane region" description="Helical" evidence="6">
    <location>
        <begin position="455"/>
        <end position="478"/>
    </location>
</feature>
<evidence type="ECO:0000256" key="2">
    <source>
        <dbReference type="ARBA" id="ARBA00022475"/>
    </source>
</evidence>
<dbReference type="PANTHER" id="PTHR42770:SF11">
    <property type="entry name" value="INNER MEMBRANE TRANSPORT PROTEIN YBAT"/>
    <property type="match status" value="1"/>
</dbReference>
<keyword evidence="5 6" id="KW-0472">Membrane</keyword>
<keyword evidence="2" id="KW-1003">Cell membrane</keyword>
<keyword evidence="4 6" id="KW-1133">Transmembrane helix</keyword>
<evidence type="ECO:0000313" key="8">
    <source>
        <dbReference type="Proteomes" id="UP000321793"/>
    </source>
</evidence>
<feature type="transmembrane region" description="Helical" evidence="6">
    <location>
        <begin position="177"/>
        <end position="197"/>
    </location>
</feature>
<feature type="transmembrane region" description="Helical" evidence="6">
    <location>
        <begin position="257"/>
        <end position="279"/>
    </location>
</feature>
<feature type="transmembrane region" description="Helical" evidence="6">
    <location>
        <begin position="32"/>
        <end position="49"/>
    </location>
</feature>
<dbReference type="InterPro" id="IPR002293">
    <property type="entry name" value="AA/rel_permease1"/>
</dbReference>
<dbReference type="OrthoDB" id="4568421at2"/>
<dbReference type="Pfam" id="PF13520">
    <property type="entry name" value="AA_permease_2"/>
    <property type="match status" value="1"/>
</dbReference>
<feature type="transmembrane region" description="Helical" evidence="6">
    <location>
        <begin position="424"/>
        <end position="443"/>
    </location>
</feature>
<accession>A0A512T4B5</accession>
<dbReference type="PANTHER" id="PTHR42770">
    <property type="entry name" value="AMINO ACID TRANSPORTER-RELATED"/>
    <property type="match status" value="1"/>
</dbReference>
<organism evidence="7 8">
    <name type="scientific">Knoellia locipacati</name>
    <dbReference type="NCBI Taxonomy" id="882824"/>
    <lineage>
        <taxon>Bacteria</taxon>
        <taxon>Bacillati</taxon>
        <taxon>Actinomycetota</taxon>
        <taxon>Actinomycetes</taxon>
        <taxon>Micrococcales</taxon>
        <taxon>Intrasporangiaceae</taxon>
        <taxon>Knoellia</taxon>
    </lineage>
</organism>
<evidence type="ECO:0000256" key="4">
    <source>
        <dbReference type="ARBA" id="ARBA00022989"/>
    </source>
</evidence>
<keyword evidence="3 6" id="KW-0812">Transmembrane</keyword>
<evidence type="ECO:0000256" key="6">
    <source>
        <dbReference type="SAM" id="Phobius"/>
    </source>
</evidence>
<evidence type="ECO:0000256" key="1">
    <source>
        <dbReference type="ARBA" id="ARBA00004651"/>
    </source>
</evidence>
<dbReference type="GO" id="GO:0022857">
    <property type="term" value="F:transmembrane transporter activity"/>
    <property type="evidence" value="ECO:0007669"/>
    <property type="project" value="InterPro"/>
</dbReference>
<proteinExistence type="predicted"/>
<feature type="transmembrane region" description="Helical" evidence="6">
    <location>
        <begin position="355"/>
        <end position="375"/>
    </location>
</feature>
<feature type="transmembrane region" description="Helical" evidence="6">
    <location>
        <begin position="217"/>
        <end position="236"/>
    </location>
</feature>